<organism evidence="4 5">
    <name type="scientific">Exophiala dermatitidis</name>
    <name type="common">Black yeast-like fungus</name>
    <name type="synonym">Wangiella dermatitidis</name>
    <dbReference type="NCBI Taxonomy" id="5970"/>
    <lineage>
        <taxon>Eukaryota</taxon>
        <taxon>Fungi</taxon>
        <taxon>Dikarya</taxon>
        <taxon>Ascomycota</taxon>
        <taxon>Pezizomycotina</taxon>
        <taxon>Eurotiomycetes</taxon>
        <taxon>Chaetothyriomycetidae</taxon>
        <taxon>Chaetothyriales</taxon>
        <taxon>Herpotrichiellaceae</taxon>
        <taxon>Exophiala</taxon>
    </lineage>
</organism>
<reference evidence="4" key="1">
    <citation type="submission" date="2023-01" db="EMBL/GenBank/DDBJ databases">
        <title>Exophiala dermititidis isolated from Cystic Fibrosis Patient.</title>
        <authorList>
            <person name="Kurbessoian T."/>
            <person name="Crocker A."/>
            <person name="Murante D."/>
            <person name="Hogan D.A."/>
            <person name="Stajich J.E."/>
        </authorList>
    </citation>
    <scope>NUCLEOTIDE SEQUENCE</scope>
    <source>
        <strain evidence="4">Ex8</strain>
    </source>
</reference>
<sequence>MPDSARSLTCAAVANDFDSVQTLLDSDTSNQQLEVSDDAMHAMSAAINNNNLMIVDLLLQKGFKPTVRDFTCAVKACSYPILALLLQNGYDINEVMQDDCPPPLADALFDPELVSWLLKHGADPNARCRYDVTPFSVAARYASRDVIKLLLEHGASTDMGQPLHYAVRANREDEVVKLLLENGASPNRVMFENDLISYNQFRCLGIGTPLDEAISQSNDRLVRLLSRYGAEPSTANKRGPSL</sequence>
<accession>A0AAN6IZU0</accession>
<dbReference type="SMART" id="SM00248">
    <property type="entry name" value="ANK"/>
    <property type="match status" value="7"/>
</dbReference>
<dbReference type="Gene3D" id="1.25.40.20">
    <property type="entry name" value="Ankyrin repeat-containing domain"/>
    <property type="match status" value="3"/>
</dbReference>
<dbReference type="EMBL" id="JAJGCB010000001">
    <property type="protein sequence ID" value="KAJ8996178.1"/>
    <property type="molecule type" value="Genomic_DNA"/>
</dbReference>
<name>A0AAN6IZU0_EXODE</name>
<evidence type="ECO:0000256" key="1">
    <source>
        <dbReference type="ARBA" id="ARBA00022737"/>
    </source>
</evidence>
<comment type="caution">
    <text evidence="4">The sequence shown here is derived from an EMBL/GenBank/DDBJ whole genome shotgun (WGS) entry which is preliminary data.</text>
</comment>
<protein>
    <recommendedName>
        <fullName evidence="6">Ankyrin</fullName>
    </recommendedName>
</protein>
<evidence type="ECO:0008006" key="6">
    <source>
        <dbReference type="Google" id="ProtNLM"/>
    </source>
</evidence>
<feature type="repeat" description="ANK" evidence="3">
    <location>
        <begin position="158"/>
        <end position="187"/>
    </location>
</feature>
<proteinExistence type="predicted"/>
<evidence type="ECO:0000256" key="2">
    <source>
        <dbReference type="ARBA" id="ARBA00023043"/>
    </source>
</evidence>
<dbReference type="PROSITE" id="PS50088">
    <property type="entry name" value="ANK_REPEAT"/>
    <property type="match status" value="2"/>
</dbReference>
<keyword evidence="2 3" id="KW-0040">ANK repeat</keyword>
<gene>
    <name evidence="4" type="ORF">HRR80_000913</name>
</gene>
<evidence type="ECO:0000256" key="3">
    <source>
        <dbReference type="PROSITE-ProRule" id="PRU00023"/>
    </source>
</evidence>
<dbReference type="Proteomes" id="UP001161757">
    <property type="component" value="Unassembled WGS sequence"/>
</dbReference>
<keyword evidence="1" id="KW-0677">Repeat</keyword>
<dbReference type="SUPFAM" id="SSF48403">
    <property type="entry name" value="Ankyrin repeat"/>
    <property type="match status" value="1"/>
</dbReference>
<feature type="repeat" description="ANK" evidence="3">
    <location>
        <begin position="130"/>
        <end position="162"/>
    </location>
</feature>
<dbReference type="PROSITE" id="PS50297">
    <property type="entry name" value="ANK_REP_REGION"/>
    <property type="match status" value="2"/>
</dbReference>
<dbReference type="PANTHER" id="PTHR24126:SF14">
    <property type="entry name" value="ANK_REP_REGION DOMAIN-CONTAINING PROTEIN"/>
    <property type="match status" value="1"/>
</dbReference>
<evidence type="ECO:0000313" key="4">
    <source>
        <dbReference type="EMBL" id="KAJ8996178.1"/>
    </source>
</evidence>
<evidence type="ECO:0000313" key="5">
    <source>
        <dbReference type="Proteomes" id="UP001161757"/>
    </source>
</evidence>
<dbReference type="Pfam" id="PF12796">
    <property type="entry name" value="Ank_2"/>
    <property type="match status" value="1"/>
</dbReference>
<dbReference type="AlphaFoldDB" id="A0AAN6IZU0"/>
<dbReference type="InterPro" id="IPR002110">
    <property type="entry name" value="Ankyrin_rpt"/>
</dbReference>
<dbReference type="InterPro" id="IPR036770">
    <property type="entry name" value="Ankyrin_rpt-contain_sf"/>
</dbReference>
<dbReference type="PANTHER" id="PTHR24126">
    <property type="entry name" value="ANKYRIN REPEAT, PH AND SEC7 DOMAIN CONTAINING PROTEIN SECG-RELATED"/>
    <property type="match status" value="1"/>
</dbReference>